<feature type="region of interest" description="Disordered" evidence="8">
    <location>
        <begin position="1437"/>
        <end position="1512"/>
    </location>
</feature>
<dbReference type="STRING" id="1169540.A0A0G4GDP8"/>
<dbReference type="InterPro" id="IPR036971">
    <property type="entry name" value="PDEase_catalytic_dom_sf"/>
</dbReference>
<evidence type="ECO:0000313" key="12">
    <source>
        <dbReference type="Proteomes" id="UP000041254"/>
    </source>
</evidence>
<dbReference type="PANTHER" id="PTHR11347">
    <property type="entry name" value="CYCLIC NUCLEOTIDE PHOSPHODIESTERASE"/>
    <property type="match status" value="1"/>
</dbReference>
<feature type="transmembrane region" description="Helical" evidence="9">
    <location>
        <begin position="151"/>
        <end position="175"/>
    </location>
</feature>
<dbReference type="CDD" id="cd00077">
    <property type="entry name" value="HDc"/>
    <property type="match status" value="1"/>
</dbReference>
<evidence type="ECO:0000256" key="8">
    <source>
        <dbReference type="SAM" id="MobiDB-lite"/>
    </source>
</evidence>
<evidence type="ECO:0000256" key="4">
    <source>
        <dbReference type="PIRSR" id="PIRSR623088-2"/>
    </source>
</evidence>
<feature type="transmembrane region" description="Helical" evidence="9">
    <location>
        <begin position="187"/>
        <end position="204"/>
    </location>
</feature>
<feature type="domain" description="PDEase" evidence="10">
    <location>
        <begin position="1105"/>
        <end position="1430"/>
    </location>
</feature>
<keyword evidence="7" id="KW-0175">Coiled coil</keyword>
<feature type="binding site" evidence="4">
    <location>
        <begin position="1179"/>
        <end position="1183"/>
    </location>
    <ligand>
        <name>AMP</name>
        <dbReference type="ChEBI" id="CHEBI:456215"/>
    </ligand>
</feature>
<dbReference type="InterPro" id="IPR002073">
    <property type="entry name" value="PDEase_catalytic_dom"/>
</dbReference>
<dbReference type="PRINTS" id="PR00387">
    <property type="entry name" value="PDIESTERASE1"/>
</dbReference>
<feature type="transmembrane region" description="Helical" evidence="9">
    <location>
        <begin position="226"/>
        <end position="248"/>
    </location>
</feature>
<reference evidence="11 12" key="1">
    <citation type="submission" date="2014-11" db="EMBL/GenBank/DDBJ databases">
        <authorList>
            <person name="Zhu J."/>
            <person name="Qi W."/>
            <person name="Song R."/>
        </authorList>
    </citation>
    <scope>NUCLEOTIDE SEQUENCE [LARGE SCALE GENOMIC DNA]</scope>
</reference>
<keyword evidence="1 5" id="KW-0479">Metal-binding</keyword>
<feature type="binding site" evidence="5">
    <location>
        <position position="1332"/>
    </location>
    <ligand>
        <name>Zn(2+)</name>
        <dbReference type="ChEBI" id="CHEBI:29105"/>
        <label>1</label>
    </ligand>
</feature>
<evidence type="ECO:0000256" key="6">
    <source>
        <dbReference type="RuleBase" id="RU363067"/>
    </source>
</evidence>
<evidence type="ECO:0000256" key="3">
    <source>
        <dbReference type="PIRSR" id="PIRSR623088-1"/>
    </source>
</evidence>
<feature type="binding site" evidence="5">
    <location>
        <position position="1220"/>
    </location>
    <ligand>
        <name>Zn(2+)</name>
        <dbReference type="ChEBI" id="CHEBI:29105"/>
        <label>2</label>
    </ligand>
</feature>
<keyword evidence="9" id="KW-0472">Membrane</keyword>
<dbReference type="Pfam" id="PF00233">
    <property type="entry name" value="PDEase_I"/>
    <property type="match status" value="1"/>
</dbReference>
<dbReference type="InParanoid" id="A0A0G4GDP8"/>
<feature type="compositionally biased region" description="Low complexity" evidence="8">
    <location>
        <begin position="410"/>
        <end position="421"/>
    </location>
</feature>
<dbReference type="Gene3D" id="1.10.1300.10">
    <property type="entry name" value="3'5'-cyclic nucleotide phosphodiesterase, catalytic domain"/>
    <property type="match status" value="1"/>
</dbReference>
<feature type="binding site" evidence="5">
    <location>
        <position position="1220"/>
    </location>
    <ligand>
        <name>Zn(2+)</name>
        <dbReference type="ChEBI" id="CHEBI:29105"/>
        <label>1</label>
    </ligand>
</feature>
<evidence type="ECO:0000256" key="7">
    <source>
        <dbReference type="SAM" id="Coils"/>
    </source>
</evidence>
<protein>
    <recommendedName>
        <fullName evidence="6">Phosphodiesterase</fullName>
        <ecNumber evidence="6">3.1.4.-</ecNumber>
    </recommendedName>
</protein>
<feature type="binding site" evidence="5">
    <location>
        <position position="1219"/>
    </location>
    <ligand>
        <name>Zn(2+)</name>
        <dbReference type="ChEBI" id="CHEBI:29105"/>
        <label>1</label>
    </ligand>
</feature>
<dbReference type="GO" id="GO:0046872">
    <property type="term" value="F:metal ion binding"/>
    <property type="evidence" value="ECO:0007669"/>
    <property type="project" value="UniProtKB-KW"/>
</dbReference>
<feature type="transmembrane region" description="Helical" evidence="9">
    <location>
        <begin position="110"/>
        <end position="131"/>
    </location>
</feature>
<comment type="similarity">
    <text evidence="6">Belongs to the cyclic nucleotide phosphodiesterase family.</text>
</comment>
<feature type="compositionally biased region" description="Basic and acidic residues" evidence="8">
    <location>
        <begin position="422"/>
        <end position="432"/>
    </location>
</feature>
<dbReference type="EC" id="3.1.4.-" evidence="6"/>
<dbReference type="PROSITE" id="PS51845">
    <property type="entry name" value="PDEASE_I_2"/>
    <property type="match status" value="1"/>
</dbReference>
<dbReference type="InterPro" id="IPR023174">
    <property type="entry name" value="PDEase_CS"/>
</dbReference>
<dbReference type="EMBL" id="CDMY01000635">
    <property type="protein sequence ID" value="CEM27371.1"/>
    <property type="molecule type" value="Genomic_DNA"/>
</dbReference>
<evidence type="ECO:0000313" key="11">
    <source>
        <dbReference type="EMBL" id="CEM27371.1"/>
    </source>
</evidence>
<feature type="active site" description="Proton donor" evidence="3">
    <location>
        <position position="1179"/>
    </location>
</feature>
<dbReference type="GO" id="GO:0007165">
    <property type="term" value="P:signal transduction"/>
    <property type="evidence" value="ECO:0007669"/>
    <property type="project" value="InterPro"/>
</dbReference>
<accession>A0A0G4GDP8</accession>
<comment type="cofactor">
    <cofactor evidence="6">
        <name>a divalent metal cation</name>
        <dbReference type="ChEBI" id="CHEBI:60240"/>
    </cofactor>
    <text evidence="6">Binds 2 divalent metal cations per subunit. Site 1 may preferentially bind zinc ions, while site 2 has a preference for magnesium and/or manganese ions.</text>
</comment>
<evidence type="ECO:0000256" key="1">
    <source>
        <dbReference type="ARBA" id="ARBA00022723"/>
    </source>
</evidence>
<feature type="compositionally biased region" description="Basic and acidic residues" evidence="8">
    <location>
        <begin position="1502"/>
        <end position="1512"/>
    </location>
</feature>
<evidence type="ECO:0000256" key="2">
    <source>
        <dbReference type="ARBA" id="ARBA00022801"/>
    </source>
</evidence>
<feature type="region of interest" description="Disordered" evidence="8">
    <location>
        <begin position="712"/>
        <end position="803"/>
    </location>
</feature>
<feature type="region of interest" description="Disordered" evidence="8">
    <location>
        <begin position="410"/>
        <end position="438"/>
    </location>
</feature>
<dbReference type="SUPFAM" id="SSF109604">
    <property type="entry name" value="HD-domain/PDEase-like"/>
    <property type="match status" value="1"/>
</dbReference>
<feature type="compositionally biased region" description="Basic and acidic residues" evidence="8">
    <location>
        <begin position="1481"/>
        <end position="1492"/>
    </location>
</feature>
<sequence length="1512" mass="167066">MRHSVVEFAVPPARENRARSCSMVTSRRELRAITPTKSLPPKSPQLKGILARKALGTATDDEYAEELDINTAAGTEKKIAALGPQISDLTEAQLNSDYLLKKQKSLVNKMPYGSLLISLFALAGVVSQYVFSSAKDGELSTRDLAGVSVALRAVFWSLGAQAVIGLALFVFSVAASKRERLRPVGDYCLGGGLLGIFLLTGMFGDCRRAAVFINRQSCSSLREERYWIFDSYVLGWMLSLVTASCTLLPMRNRVAAFIGVSSITCYFITTWVVFITRSFGGGFAILALNSSLLAVSVCLTLVGRRKAERQDEFNFRRICKQEHDIIMLSRHLNNLEETFLSPTTKKDRASTVYEVHMDKLRKIMKRLESLAHVMEALENQHLDALDNDINASARSIAPLFPSLTNDPLPSTSSAFTGSSSGRMKDVKMKEGAKSSPIPSRRHWMSWKEWLRVNAEKIRPSKKLRRVDKNRAFKLQYKKTVFELQQLGQQMKLSLAALSHIDTIMDVKISPAQGVSGSDPSSDDPYIMDWVATNFMRREGQDYLNTSKRSLRRASIATTDSTLAQHGGPVVFGVSFAVTANHSSAPAGQAAETADVTGGMLQKMPSTKHLVPLRNEARQAPESAEKRLETQQNREERVPAAQQLQGVRTPMSDNYAPTVNSQAVRAVRRALLRQLQETPKLARDPAMSVPRAQTEGVFRRGSAPDARQSEAMIPNNQNDNHIGNHPPHPRRHSNPRESVADSSAVEVIVDHTPTPVRHRTEQATPPQPSKAGQKLAVRAVWNPFRRSPPPSPYAHSDSSLPATSSPLTFLRTRLFRGGEKGVRHPGLQLDTSIGIPMNSPTPLRPAKLKHSGKREKEKSPPPQEQRRRVSNRMKRFQAGTRRSEGDAQSVLGKIGSAEGNAKNSTKNSPLDSAQHPRLFQYRHSSSSGESIGSEAHATVVIMGSDTHLERETAATAAEKGGPEAVRECIPLPPYHPFVSDEVKANVLASADFRILRLDDESPLQSPIRLDEQRKTGPRIAPGTANGSDEAGRTIAPDSLEAATETTCFGPLYPYLSVAVPSVLPHPAPEDANQVSSDAPERLFKANGRHYVVDPKTVRARSGLFLPVDLFELCKVYGIGENWNASVLGLAGRSLNHSLLAVGTYLLAPVICDRDELGERAPQLMRFLHKITETYLNNPYHSEAHAAEVCHSTVVLARMLRVWDNLDMLGQLSLLLSALCHDVGHVGRNNAFLIAASSELAIIYNDKSPLENMHASTTFKLLSDDKCDFVDALSPADRATFRRYVIDLILQTDMQMHFEEVSKFRIRRQAADFDMVESAADRWLTARLIMKAADIGHSCKTWAQHKRWSYLIVHEFYLQGDEERVRGMEVSPLCDRQNAADLPKSQIGFLGFVCRPCFEELQALDTSGSIAKVCLDELQENSRRWSVVETAIESKRAFHPDGDLVPLPSKELPSPPQLSPNNSSSPSHDGNHESSSASASLNADEREGGQREVRVTPSARLVHKTREQEKDRAT</sequence>
<feature type="binding site" evidence="4">
    <location>
        <position position="1220"/>
    </location>
    <ligand>
        <name>AMP</name>
        <dbReference type="ChEBI" id="CHEBI:456215"/>
    </ligand>
</feature>
<dbReference type="Proteomes" id="UP000041254">
    <property type="component" value="Unassembled WGS sequence"/>
</dbReference>
<dbReference type="PROSITE" id="PS00126">
    <property type="entry name" value="PDEASE_I_1"/>
    <property type="match status" value="1"/>
</dbReference>
<dbReference type="VEuPathDB" id="CryptoDB:Vbra_17458"/>
<feature type="region of interest" description="Disordered" evidence="8">
    <location>
        <begin position="820"/>
        <end position="888"/>
    </location>
</feature>
<keyword evidence="2 6" id="KW-0378">Hydrolase</keyword>
<keyword evidence="9" id="KW-0812">Transmembrane</keyword>
<dbReference type="GO" id="GO:0004114">
    <property type="term" value="F:3',5'-cyclic-nucleotide phosphodiesterase activity"/>
    <property type="evidence" value="ECO:0007669"/>
    <property type="project" value="InterPro"/>
</dbReference>
<dbReference type="InterPro" id="IPR003607">
    <property type="entry name" value="HD/PDEase_dom"/>
</dbReference>
<dbReference type="SMART" id="SM00471">
    <property type="entry name" value="HDc"/>
    <property type="match status" value="1"/>
</dbReference>
<feature type="compositionally biased region" description="Basic and acidic residues" evidence="8">
    <location>
        <begin position="853"/>
        <end position="866"/>
    </location>
</feature>
<feature type="region of interest" description="Disordered" evidence="8">
    <location>
        <begin position="613"/>
        <end position="640"/>
    </location>
</feature>
<feature type="binding site" evidence="4">
    <location>
        <position position="1332"/>
    </location>
    <ligand>
        <name>AMP</name>
        <dbReference type="ChEBI" id="CHEBI:456215"/>
    </ligand>
</feature>
<evidence type="ECO:0000259" key="10">
    <source>
        <dbReference type="PROSITE" id="PS51845"/>
    </source>
</evidence>
<feature type="binding site" evidence="5">
    <location>
        <position position="1183"/>
    </location>
    <ligand>
        <name>Zn(2+)</name>
        <dbReference type="ChEBI" id="CHEBI:29105"/>
        <label>1</label>
    </ligand>
</feature>
<proteinExistence type="inferred from homology"/>
<feature type="compositionally biased region" description="Basic and acidic residues" evidence="8">
    <location>
        <begin position="614"/>
        <end position="637"/>
    </location>
</feature>
<organism evidence="11 12">
    <name type="scientific">Vitrella brassicaformis (strain CCMP3155)</name>
    <dbReference type="NCBI Taxonomy" id="1169540"/>
    <lineage>
        <taxon>Eukaryota</taxon>
        <taxon>Sar</taxon>
        <taxon>Alveolata</taxon>
        <taxon>Colpodellida</taxon>
        <taxon>Vitrellaceae</taxon>
        <taxon>Vitrella</taxon>
    </lineage>
</organism>
<keyword evidence="12" id="KW-1185">Reference proteome</keyword>
<feature type="coiled-coil region" evidence="7">
    <location>
        <begin position="360"/>
        <end position="387"/>
    </location>
</feature>
<dbReference type="OrthoDB" id="546632at2759"/>
<dbReference type="InterPro" id="IPR023088">
    <property type="entry name" value="PDEase"/>
</dbReference>
<feature type="region of interest" description="Disordered" evidence="8">
    <location>
        <begin position="1007"/>
        <end position="1031"/>
    </location>
</feature>
<feature type="binding site" evidence="4">
    <location>
        <position position="1384"/>
    </location>
    <ligand>
        <name>AMP</name>
        <dbReference type="ChEBI" id="CHEBI:456215"/>
    </ligand>
</feature>
<keyword evidence="9" id="KW-1133">Transmembrane helix</keyword>
<evidence type="ECO:0000256" key="9">
    <source>
        <dbReference type="SAM" id="Phobius"/>
    </source>
</evidence>
<evidence type="ECO:0000256" key="5">
    <source>
        <dbReference type="PIRSR" id="PIRSR623088-3"/>
    </source>
</evidence>
<feature type="transmembrane region" description="Helical" evidence="9">
    <location>
        <begin position="255"/>
        <end position="275"/>
    </location>
</feature>
<name>A0A0G4GDP8_VITBC</name>
<gene>
    <name evidence="11" type="ORF">Vbra_17458</name>
</gene>